<dbReference type="InterPro" id="IPR000719">
    <property type="entry name" value="Prot_kinase_dom"/>
</dbReference>
<keyword evidence="2" id="KW-0067">ATP-binding</keyword>
<dbReference type="Pfam" id="PF00069">
    <property type="entry name" value="Pkinase"/>
    <property type="match status" value="1"/>
</dbReference>
<dbReference type="OrthoDB" id="4062651at2759"/>
<feature type="compositionally biased region" description="Basic and acidic residues" evidence="3">
    <location>
        <begin position="243"/>
        <end position="254"/>
    </location>
</feature>
<dbReference type="AlphaFoldDB" id="A0A9W7T0L1"/>
<evidence type="ECO:0000259" key="4">
    <source>
        <dbReference type="PROSITE" id="PS50011"/>
    </source>
</evidence>
<feature type="compositionally biased region" description="Basic residues" evidence="3">
    <location>
        <begin position="327"/>
        <end position="337"/>
    </location>
</feature>
<keyword evidence="6" id="KW-1185">Reference proteome</keyword>
<evidence type="ECO:0000313" key="6">
    <source>
        <dbReference type="Proteomes" id="UP001138500"/>
    </source>
</evidence>
<reference evidence="5 6" key="2">
    <citation type="journal article" date="2021" name="Curr. Genet.">
        <title>Genetic response to nitrogen starvation in the aggressive Eucalyptus foliar pathogen Teratosphaeria destructans.</title>
        <authorList>
            <person name="Havenga M."/>
            <person name="Wingfield B.D."/>
            <person name="Wingfield M.J."/>
            <person name="Dreyer L.L."/>
            <person name="Roets F."/>
            <person name="Aylward J."/>
        </authorList>
    </citation>
    <scope>NUCLEOTIDE SEQUENCE [LARGE SCALE GENOMIC DNA]</scope>
    <source>
        <strain evidence="5">CMW44962</strain>
    </source>
</reference>
<evidence type="ECO:0000256" key="2">
    <source>
        <dbReference type="ARBA" id="ARBA00022840"/>
    </source>
</evidence>
<dbReference type="InterPro" id="IPR008271">
    <property type="entry name" value="Ser/Thr_kinase_AS"/>
</dbReference>
<dbReference type="PROSITE" id="PS50011">
    <property type="entry name" value="PROTEIN_KINASE_DOM"/>
    <property type="match status" value="1"/>
</dbReference>
<dbReference type="GO" id="GO:0004674">
    <property type="term" value="F:protein serine/threonine kinase activity"/>
    <property type="evidence" value="ECO:0007669"/>
    <property type="project" value="TreeGrafter"/>
</dbReference>
<dbReference type="SUPFAM" id="SSF56112">
    <property type="entry name" value="Protein kinase-like (PK-like)"/>
    <property type="match status" value="1"/>
</dbReference>
<dbReference type="Proteomes" id="UP001138500">
    <property type="component" value="Unassembled WGS sequence"/>
</dbReference>
<feature type="region of interest" description="Disordered" evidence="3">
    <location>
        <begin position="299"/>
        <end position="355"/>
    </location>
</feature>
<organism evidence="5 6">
    <name type="scientific">Teratosphaeria destructans</name>
    <dbReference type="NCBI Taxonomy" id="418781"/>
    <lineage>
        <taxon>Eukaryota</taxon>
        <taxon>Fungi</taxon>
        <taxon>Dikarya</taxon>
        <taxon>Ascomycota</taxon>
        <taxon>Pezizomycotina</taxon>
        <taxon>Dothideomycetes</taxon>
        <taxon>Dothideomycetidae</taxon>
        <taxon>Mycosphaerellales</taxon>
        <taxon>Teratosphaeriaceae</taxon>
        <taxon>Teratosphaeria</taxon>
    </lineage>
</organism>
<dbReference type="GO" id="GO:0000226">
    <property type="term" value="P:microtubule cytoskeleton organization"/>
    <property type="evidence" value="ECO:0007669"/>
    <property type="project" value="TreeGrafter"/>
</dbReference>
<feature type="compositionally biased region" description="Basic and acidic residues" evidence="3">
    <location>
        <begin position="338"/>
        <end position="348"/>
    </location>
</feature>
<feature type="domain" description="Protein kinase" evidence="4">
    <location>
        <begin position="567"/>
        <end position="879"/>
    </location>
</feature>
<feature type="compositionally biased region" description="Polar residues" evidence="3">
    <location>
        <begin position="432"/>
        <end position="452"/>
    </location>
</feature>
<evidence type="ECO:0000313" key="5">
    <source>
        <dbReference type="EMBL" id="KAH9845086.1"/>
    </source>
</evidence>
<dbReference type="GO" id="GO:0035556">
    <property type="term" value="P:intracellular signal transduction"/>
    <property type="evidence" value="ECO:0007669"/>
    <property type="project" value="TreeGrafter"/>
</dbReference>
<feature type="compositionally biased region" description="Polar residues" evidence="3">
    <location>
        <begin position="211"/>
        <end position="227"/>
    </location>
</feature>
<dbReference type="EMBL" id="RIBY02000147">
    <property type="protein sequence ID" value="KAH9845086.1"/>
    <property type="molecule type" value="Genomic_DNA"/>
</dbReference>
<keyword evidence="5" id="KW-0418">Kinase</keyword>
<dbReference type="PROSITE" id="PS00108">
    <property type="entry name" value="PROTEIN_KINASE_ST"/>
    <property type="match status" value="1"/>
</dbReference>
<name>A0A9W7T0L1_9PEZI</name>
<comment type="caution">
    <text evidence="5">The sequence shown here is derived from an EMBL/GenBank/DDBJ whole genome shotgun (WGS) entry which is preliminary data.</text>
</comment>
<dbReference type="PANTHER" id="PTHR24346:SF76">
    <property type="entry name" value="NON-SPECIFIC SERINE_THREONINE PROTEIN KINASE"/>
    <property type="match status" value="1"/>
</dbReference>
<accession>A0A9W7T0L1</accession>
<dbReference type="GO" id="GO:0005737">
    <property type="term" value="C:cytoplasm"/>
    <property type="evidence" value="ECO:0007669"/>
    <property type="project" value="TreeGrafter"/>
</dbReference>
<protein>
    <submittedName>
        <fullName evidence="5">Protein tyrosine kinase</fullName>
    </submittedName>
</protein>
<reference evidence="5 6" key="1">
    <citation type="journal article" date="2018" name="IMA Fungus">
        <title>IMA Genome-F 10: Nine draft genome sequences of Claviceps purpurea s.lat., including C. arundinis, C. humidiphila, and C. cf. spartinae, pseudomolecules for the pitch canker pathogen Fusarium circinatum, draft genome of Davidsoniella eucalypti, Grosmannia galeiformis, Quambalaria eucalypti, and Teratosphaeria destructans.</title>
        <authorList>
            <person name="Wingfield B.D."/>
            <person name="Liu M."/>
            <person name="Nguyen H.D."/>
            <person name="Lane F.A."/>
            <person name="Morgan S.W."/>
            <person name="De Vos L."/>
            <person name="Wilken P.M."/>
            <person name="Duong T.A."/>
            <person name="Aylward J."/>
            <person name="Coetzee M.P."/>
            <person name="Dadej K."/>
            <person name="De Beer Z.W."/>
            <person name="Findlay W."/>
            <person name="Havenga M."/>
            <person name="Kolarik M."/>
            <person name="Menzies J.G."/>
            <person name="Naidoo K."/>
            <person name="Pochopski O."/>
            <person name="Shoukouhi P."/>
            <person name="Santana Q.C."/>
            <person name="Seifert K.A."/>
            <person name="Soal N."/>
            <person name="Steenkamp E.T."/>
            <person name="Tatham C.T."/>
            <person name="van der Nest M.A."/>
            <person name="Wingfield M.J."/>
        </authorList>
    </citation>
    <scope>NUCLEOTIDE SEQUENCE [LARGE SCALE GENOMIC DNA]</scope>
    <source>
        <strain evidence="5">CMW44962</strain>
    </source>
</reference>
<dbReference type="Gene3D" id="3.30.200.20">
    <property type="entry name" value="Phosphorylase Kinase, domain 1"/>
    <property type="match status" value="1"/>
</dbReference>
<feature type="region of interest" description="Disordered" evidence="3">
    <location>
        <begin position="147"/>
        <end position="281"/>
    </location>
</feature>
<keyword evidence="1" id="KW-0547">Nucleotide-binding</keyword>
<dbReference type="Gene3D" id="1.10.510.10">
    <property type="entry name" value="Transferase(Phosphotransferase) domain 1"/>
    <property type="match status" value="1"/>
</dbReference>
<keyword evidence="5" id="KW-0808">Transferase</keyword>
<feature type="compositionally biased region" description="Low complexity" evidence="3">
    <location>
        <begin position="511"/>
        <end position="533"/>
    </location>
</feature>
<evidence type="ECO:0000256" key="1">
    <source>
        <dbReference type="ARBA" id="ARBA00022741"/>
    </source>
</evidence>
<feature type="region of interest" description="Disordered" evidence="3">
    <location>
        <begin position="432"/>
        <end position="458"/>
    </location>
</feature>
<evidence type="ECO:0000256" key="3">
    <source>
        <dbReference type="SAM" id="MobiDB-lite"/>
    </source>
</evidence>
<dbReference type="SMART" id="SM00220">
    <property type="entry name" value="S_TKc"/>
    <property type="match status" value="1"/>
</dbReference>
<dbReference type="InterPro" id="IPR011009">
    <property type="entry name" value="Kinase-like_dom_sf"/>
</dbReference>
<feature type="region of interest" description="Disordered" evidence="3">
    <location>
        <begin position="472"/>
        <end position="533"/>
    </location>
</feature>
<feature type="compositionally biased region" description="Polar residues" evidence="3">
    <location>
        <begin position="175"/>
        <end position="189"/>
    </location>
</feature>
<feature type="region of interest" description="Disordered" evidence="3">
    <location>
        <begin position="1"/>
        <end position="132"/>
    </location>
</feature>
<dbReference type="PANTHER" id="PTHR24346">
    <property type="entry name" value="MAP/MICROTUBULE AFFINITY-REGULATING KINASE"/>
    <property type="match status" value="1"/>
</dbReference>
<dbReference type="GO" id="GO:0005524">
    <property type="term" value="F:ATP binding"/>
    <property type="evidence" value="ECO:0007669"/>
    <property type="project" value="UniProtKB-KW"/>
</dbReference>
<sequence>MAAYEIQKHFKGLRVETGNKKGRNPFATGFESDSDEEARRRSRARERSANSRKQGNIPVSEKPASAPKPSGPVKTSILDQLREDSDDDFLAAVPRTHRRPSPAPKQGVASLRVSDGASKRRGSSLHSGKAPRAAVALAAGTLAYLDDSSDDESAVASSGRHPRRASPGPRKQSDQEPSQTRTQPPQHTVASAFAGTKYLQDSESDEEAVSSRKNSAASEDSNTSPSDISGEPLSPYESALAPRHPDVKRVDKPKKLTANGGSGVSWRAFSASRSEQRNTEIEALQASLKQRGKRIAFGTHALTDDGERIPIPATPDVCTGKNGFAKARGRGRGKSPPRRAEDIKPAKDEVDDGPELLRQCQPLAGTYDPNEYGSNPLPGKFGCDVARAGKAAMSKKGEHSLNIALQISPSNEAQAAITPSRLQTGILQSSALTTSPTPLDESMQSPTMSPTTMGGMVDSNESILSKLNVSPQTIPEGQTADHSVMSPSTIDDSTPCFPSRDSSVRSRRQRMPPSSRRSSRRSMSANASASPAAQFLSSFSRSGDAEPAPELVPDDEGQEFEIDDERYVIGKKLNQGGFGVIKEAHSITAHGARISLAVKIVRKSNPDRTAVENEQAQEALEHEVSVWRHLDHRHVLRLRSVFSTDFATFCLMDLNVGGTLLDAVRKAKRSSISENSGRRGIDVRLAKKYAFQLASALRYLHQDVRVCHRDVKLENCLLDMTVPNAARDGGLLRLCDFGLADFLDSDTSNVEAGARDDYRAGSSRPSETNAPSHASVIGTLQYASPRGLSVDRKLYETPGDVWAFGVIVYALCTGDMPFRGGMDAQIVQAIMSEPWPENALKQAAQGSGDEVVIDLVKGCLEKDIHDRLTIGEALMSPWFEGCVEDGDNMFC</sequence>
<proteinExistence type="predicted"/>
<gene>
    <name evidence="5" type="ORF">Tdes44962_MAKER06876</name>
</gene>